<dbReference type="PANTHER" id="PTHR30363:SF51">
    <property type="entry name" value="HTH-TYPE TRANSCRIPTIONAL REPRESSOR GLCR"/>
    <property type="match status" value="1"/>
</dbReference>
<dbReference type="PRINTS" id="PR00037">
    <property type="entry name" value="HTHLACR"/>
</dbReference>
<dbReference type="PROSITE" id="PS51000">
    <property type="entry name" value="HTH_DEOR_2"/>
    <property type="match status" value="1"/>
</dbReference>
<dbReference type="InterPro" id="IPR014036">
    <property type="entry name" value="DeoR-like_C"/>
</dbReference>
<dbReference type="RefSeq" id="WP_023522145.1">
    <property type="nucleotide sequence ID" value="NC_022873.1"/>
</dbReference>
<proteinExistence type="predicted"/>
<dbReference type="InterPro" id="IPR037171">
    <property type="entry name" value="NagB/RpiA_transferase-like"/>
</dbReference>
<dbReference type="SUPFAM" id="SSF46785">
    <property type="entry name" value="Winged helix' DNA-binding domain"/>
    <property type="match status" value="1"/>
</dbReference>
<dbReference type="KEGG" id="bthu:YBT1518_15270"/>
<gene>
    <name evidence="4" type="ORF">YBT1518_15270</name>
</gene>
<dbReference type="AlphaFoldDB" id="A0A9W3KCG0"/>
<evidence type="ECO:0000313" key="4">
    <source>
        <dbReference type="EMBL" id="AHA72218.1"/>
    </source>
</evidence>
<organism evidence="4 5">
    <name type="scientific">Bacillus thuringiensis YBT-1518</name>
    <dbReference type="NCBI Taxonomy" id="529122"/>
    <lineage>
        <taxon>Bacteria</taxon>
        <taxon>Bacillati</taxon>
        <taxon>Bacillota</taxon>
        <taxon>Bacilli</taxon>
        <taxon>Bacillales</taxon>
        <taxon>Bacillaceae</taxon>
        <taxon>Bacillus</taxon>
        <taxon>Bacillus cereus group</taxon>
    </lineage>
</organism>
<reference evidence="4 5" key="1">
    <citation type="submission" date="2013-05" db="EMBL/GenBank/DDBJ databases">
        <title>Complete genome sequence of Bacillus thuringiensis YBT-1518, a typical strain with high toxicity to nematode.</title>
        <authorList>
            <person name="Wang P."/>
            <person name="Zhang C."/>
            <person name="Guo M."/>
            <person name="Guo S."/>
            <person name="Zhu Y."/>
            <person name="Zheng J."/>
            <person name="Zhu L."/>
            <person name="Ruan L."/>
            <person name="Peng D."/>
            <person name="Sun M."/>
        </authorList>
    </citation>
    <scope>NUCLEOTIDE SEQUENCE [LARGE SCALE GENOMIC DNA]</scope>
    <source>
        <strain evidence="4 5">YBT-1518</strain>
    </source>
</reference>
<keyword evidence="1" id="KW-0805">Transcription regulation</keyword>
<evidence type="ECO:0000256" key="2">
    <source>
        <dbReference type="ARBA" id="ARBA00023163"/>
    </source>
</evidence>
<dbReference type="InterPro" id="IPR050313">
    <property type="entry name" value="Carb_Metab_HTH_regulators"/>
</dbReference>
<evidence type="ECO:0000256" key="1">
    <source>
        <dbReference type="ARBA" id="ARBA00023015"/>
    </source>
</evidence>
<dbReference type="Gene3D" id="1.10.10.10">
    <property type="entry name" value="Winged helix-like DNA-binding domain superfamily/Winged helix DNA-binding domain"/>
    <property type="match status" value="1"/>
</dbReference>
<dbReference type="Pfam" id="PF00455">
    <property type="entry name" value="DeoRC"/>
    <property type="match status" value="1"/>
</dbReference>
<dbReference type="Pfam" id="PF08220">
    <property type="entry name" value="HTH_DeoR"/>
    <property type="match status" value="1"/>
</dbReference>
<dbReference type="Proteomes" id="UP000018566">
    <property type="component" value="Chromosome"/>
</dbReference>
<accession>A0A9W3KCG0</accession>
<dbReference type="EMBL" id="CP005935">
    <property type="protein sequence ID" value="AHA72218.1"/>
    <property type="molecule type" value="Genomic_DNA"/>
</dbReference>
<keyword evidence="2" id="KW-0804">Transcription</keyword>
<evidence type="ECO:0000259" key="3">
    <source>
        <dbReference type="PROSITE" id="PS51000"/>
    </source>
</evidence>
<protein>
    <submittedName>
        <fullName evidence="4">DeoR family transcriptional regulator</fullName>
    </submittedName>
</protein>
<dbReference type="InterPro" id="IPR001034">
    <property type="entry name" value="DeoR_HTH"/>
</dbReference>
<dbReference type="GO" id="GO:0003700">
    <property type="term" value="F:DNA-binding transcription factor activity"/>
    <property type="evidence" value="ECO:0007669"/>
    <property type="project" value="InterPro"/>
</dbReference>
<name>A0A9W3KCG0_BACTU</name>
<sequence>MFTEERREKILELLNTDGRVIAKDLAERFDMSIDSIRRDLSIMEKDGLLKRTHGGAIELTRVRNLAAEPAKRYSDSSIYEDTIARVAVSYIQEGDSIFIGGASVHNAMLKYLPEVSFTVITNSIEIAGYLREYKNIDTYLIGGKVKPSGNITDTLASELISRFSIDLYFSTGGGISLQGISAATPEVAYFSKRVSEIARRNICLVPHNKLGIDCFIRGESLKEIDIIITDEEASKKTVQDFEKQDKQVVIAPLYSFERSLT</sequence>
<dbReference type="InterPro" id="IPR036390">
    <property type="entry name" value="WH_DNA-bd_sf"/>
</dbReference>
<dbReference type="PANTHER" id="PTHR30363">
    <property type="entry name" value="HTH-TYPE TRANSCRIPTIONAL REGULATOR SRLR-RELATED"/>
    <property type="match status" value="1"/>
</dbReference>
<feature type="domain" description="HTH deoR-type" evidence="3">
    <location>
        <begin position="3"/>
        <end position="58"/>
    </location>
</feature>
<dbReference type="SUPFAM" id="SSF100950">
    <property type="entry name" value="NagB/RpiA/CoA transferase-like"/>
    <property type="match status" value="1"/>
</dbReference>
<dbReference type="InterPro" id="IPR036388">
    <property type="entry name" value="WH-like_DNA-bd_sf"/>
</dbReference>
<dbReference type="SMART" id="SM00420">
    <property type="entry name" value="HTH_DEOR"/>
    <property type="match status" value="1"/>
</dbReference>
<dbReference type="SMART" id="SM01134">
    <property type="entry name" value="DeoRC"/>
    <property type="match status" value="1"/>
</dbReference>
<evidence type="ECO:0000313" key="5">
    <source>
        <dbReference type="Proteomes" id="UP000018566"/>
    </source>
</evidence>